<evidence type="ECO:0000256" key="3">
    <source>
        <dbReference type="SAM" id="SignalP"/>
    </source>
</evidence>
<evidence type="ECO:0000313" key="6">
    <source>
        <dbReference type="EMBL" id="MDS0245739.1"/>
    </source>
</evidence>
<dbReference type="Proteomes" id="UP001183582">
    <property type="component" value="Unassembled WGS sequence"/>
</dbReference>
<feature type="domain" description="Bacterial Ig-like" evidence="4">
    <location>
        <begin position="810"/>
        <end position="863"/>
    </location>
</feature>
<name>A0AAJ2LZV6_9MICO</name>
<feature type="signal peptide" evidence="3">
    <location>
        <begin position="1"/>
        <end position="32"/>
    </location>
</feature>
<sequence>MTRTRRLKRTSMLAAAGTLLAALVVPVSGAHADVGSDPIIHYTFDAASGGVVSDVSGNGNDATLRQSGGEVRDGILSLPGGSRSTSAYLEIPTTDLVGQKDLTISTWLSPRSGPGNVAAAFIGAPVAQGASFSSGYWLLNPSNPNGYVKSVITNAVNAGAPWSTEIGAGSTAAPSSGVRTPQGMNLYTTVIDSTSGQLRSYLNGQPVVTSTIARDVSSFGSQVVAYLARSTYNDPHWAGDVDDFAVYGSAMSATDVAAMYQSEAVDRAVAAVSVPERAEADFTVPTTSYGIAVAWASDDAAVAISGGTATVTRPVAGASDAQVTLTATFGSGPDAPTRTYTVTVPAELSDQEKVDADLAELSIAQPDDIRTNFSVSTRGALGSTISWNVAEGDAYAALRTGVRDTATTVEVSRPAAGSDAAEVVLVATATSGSASSTREFRVRVQPMPAAGGANEAYVWAFFTGEGAGAEQISLAASRGNDALAWNTLNDGEPLFSSTLGTQGLRDPFIIRSPEGDRFYMLATDLKIDGLPGGFRTAQISGSTHIEVWESNDLVNWSEQRHVKVSSDFAGNTWAPEAYWDEDLDTYVVFWASNMYPTANPADRSDVTYNQMMYATTDDFVTFSEAKPWINVRRGNGLGMIDSTVAQIGDTYYRFTKDEASMTIRLEKSTNLTASVSGSLPGTTGAADQWTLIKERVASGLPNGEPGGTYNQGEGPSIFPSNPGDVNGFDWFLFIDQPSYHGGPNYYIPFGSDDLADGDSWQPLGAKLRANLPQNSDGGKPRHGTIIPVTRAEYQKVLEEYAPDIAVASVDAIAVETEAGTAPVLPQATLNKADGSTETVAVEWDGIDAADYAEAGTFTVRGVAQDASRMPIEATVTVTASAPIEVTVATRCLAGKVLVSATLRNVSDAAATAQVSTAFGSRTVTVAPGKAASYAFTARQAAIPAGEVLVTVEGKTTATSYAAFSCTTPR</sequence>
<keyword evidence="3" id="KW-0732">Signal</keyword>
<dbReference type="SUPFAM" id="SSF75005">
    <property type="entry name" value="Arabinanase/levansucrase/invertase"/>
    <property type="match status" value="1"/>
</dbReference>
<accession>A0AAJ2LZV6</accession>
<feature type="domain" description="Atrophied bacterial Ig" evidence="5">
    <location>
        <begin position="354"/>
        <end position="445"/>
    </location>
</feature>
<evidence type="ECO:0000313" key="7">
    <source>
        <dbReference type="Proteomes" id="UP001183582"/>
    </source>
</evidence>
<organism evidence="6 7">
    <name type="scientific">Microbacterium aurantiacum</name>
    <dbReference type="NCBI Taxonomy" id="162393"/>
    <lineage>
        <taxon>Bacteria</taxon>
        <taxon>Bacillati</taxon>
        <taxon>Actinomycetota</taxon>
        <taxon>Actinomycetes</taxon>
        <taxon>Micrococcales</taxon>
        <taxon>Microbacteriaceae</taxon>
        <taxon>Microbacterium</taxon>
    </lineage>
</organism>
<comment type="caution">
    <text evidence="6">The sequence shown here is derived from an EMBL/GenBank/DDBJ whole genome shotgun (WGS) entry which is preliminary data.</text>
</comment>
<keyword evidence="2" id="KW-0326">Glycosidase</keyword>
<dbReference type="InterPro" id="IPR023296">
    <property type="entry name" value="Glyco_hydro_beta-prop_sf"/>
</dbReference>
<gene>
    <name evidence="6" type="ORF">KZC50_08960</name>
</gene>
<dbReference type="InterPro" id="IPR013320">
    <property type="entry name" value="ConA-like_dom_sf"/>
</dbReference>
<dbReference type="InterPro" id="IPR046780">
    <property type="entry name" value="aBig_2"/>
</dbReference>
<dbReference type="Gene3D" id="2.60.120.200">
    <property type="match status" value="1"/>
</dbReference>
<dbReference type="EMBL" id="JAHWXH010000001">
    <property type="protein sequence ID" value="MDS0245739.1"/>
    <property type="molecule type" value="Genomic_DNA"/>
</dbReference>
<dbReference type="CDD" id="cd08983">
    <property type="entry name" value="GH43_Bt3655-like"/>
    <property type="match status" value="1"/>
</dbReference>
<dbReference type="InterPro" id="IPR011081">
    <property type="entry name" value="Big_4"/>
</dbReference>
<evidence type="ECO:0000256" key="2">
    <source>
        <dbReference type="ARBA" id="ARBA00023295"/>
    </source>
</evidence>
<dbReference type="InterPro" id="IPR050727">
    <property type="entry name" value="GH43_arabinanases"/>
</dbReference>
<dbReference type="Pfam" id="PF20578">
    <property type="entry name" value="aBig_2"/>
    <property type="match status" value="2"/>
</dbReference>
<dbReference type="RefSeq" id="WP_310891424.1">
    <property type="nucleotide sequence ID" value="NZ_BAAAGR010000006.1"/>
</dbReference>
<dbReference type="AlphaFoldDB" id="A0AAJ2LZV6"/>
<evidence type="ECO:0000259" key="4">
    <source>
        <dbReference type="Pfam" id="PF07532"/>
    </source>
</evidence>
<evidence type="ECO:0000259" key="5">
    <source>
        <dbReference type="Pfam" id="PF20578"/>
    </source>
</evidence>
<proteinExistence type="predicted"/>
<protein>
    <submittedName>
        <fullName evidence="6">Ig-like domain-containing protein</fullName>
    </submittedName>
</protein>
<dbReference type="Pfam" id="PF07532">
    <property type="entry name" value="Big_4"/>
    <property type="match status" value="1"/>
</dbReference>
<feature type="domain" description="Atrophied bacterial Ig" evidence="5">
    <location>
        <begin position="280"/>
        <end position="346"/>
    </location>
</feature>
<dbReference type="Pfam" id="PF13385">
    <property type="entry name" value="Laminin_G_3"/>
    <property type="match status" value="1"/>
</dbReference>
<evidence type="ECO:0000256" key="1">
    <source>
        <dbReference type="ARBA" id="ARBA00022801"/>
    </source>
</evidence>
<dbReference type="PANTHER" id="PTHR43301:SF3">
    <property type="entry name" value="ARABINAN ENDO-1,5-ALPHA-L-ARABINOSIDASE A-RELATED"/>
    <property type="match status" value="1"/>
</dbReference>
<reference evidence="6 7" key="1">
    <citation type="submission" date="2021-06" db="EMBL/GenBank/DDBJ databases">
        <title>Genome-based taxonomic framework of Microbacterium strains isolated from marine environment, the description of four new species and reclassification of four preexisting species.</title>
        <authorList>
            <person name="Lee S.D."/>
            <person name="Kim S.-M."/>
            <person name="Byeon Y.-S."/>
            <person name="Yang H.L."/>
            <person name="Kim I.S."/>
        </authorList>
    </citation>
    <scope>NUCLEOTIDE SEQUENCE [LARGE SCALE GENOMIC DNA]</scope>
    <source>
        <strain evidence="6 7">KACC 20514</strain>
    </source>
</reference>
<feature type="chain" id="PRO_5042569346" evidence="3">
    <location>
        <begin position="33"/>
        <end position="969"/>
    </location>
</feature>
<dbReference type="SUPFAM" id="SSF49899">
    <property type="entry name" value="Concanavalin A-like lectins/glucanases"/>
    <property type="match status" value="1"/>
</dbReference>
<keyword evidence="1" id="KW-0378">Hydrolase</keyword>
<dbReference type="GO" id="GO:0016798">
    <property type="term" value="F:hydrolase activity, acting on glycosyl bonds"/>
    <property type="evidence" value="ECO:0007669"/>
    <property type="project" value="UniProtKB-KW"/>
</dbReference>
<dbReference type="PANTHER" id="PTHR43301">
    <property type="entry name" value="ARABINAN ENDO-1,5-ALPHA-L-ARABINOSIDASE"/>
    <property type="match status" value="1"/>
</dbReference>
<dbReference type="GeneID" id="301458357"/>
<dbReference type="Gene3D" id="2.115.10.20">
    <property type="entry name" value="Glycosyl hydrolase domain, family 43"/>
    <property type="match status" value="1"/>
</dbReference>